<dbReference type="PATRIC" id="fig|626887.3.peg.565"/>
<dbReference type="PROSITE" id="PS00211">
    <property type="entry name" value="ABC_TRANSPORTER_1"/>
    <property type="match status" value="1"/>
</dbReference>
<keyword evidence="1" id="KW-0813">Transport</keyword>
<keyword evidence="2" id="KW-0547">Nucleotide-binding</keyword>
<dbReference type="Gene3D" id="3.40.50.300">
    <property type="entry name" value="P-loop containing nucleotide triphosphate hydrolases"/>
    <property type="match status" value="1"/>
</dbReference>
<comment type="caution">
    <text evidence="5">The sequence shown here is derived from an EMBL/GenBank/DDBJ whole genome shotgun (WGS) entry which is preliminary data.</text>
</comment>
<dbReference type="CDD" id="cd03255">
    <property type="entry name" value="ABC_MJ0796_LolCDE_FtsE"/>
    <property type="match status" value="1"/>
</dbReference>
<dbReference type="GO" id="GO:0005886">
    <property type="term" value="C:plasma membrane"/>
    <property type="evidence" value="ECO:0007669"/>
    <property type="project" value="TreeGrafter"/>
</dbReference>
<dbReference type="InterPro" id="IPR017871">
    <property type="entry name" value="ABC_transporter-like_CS"/>
</dbReference>
<dbReference type="InterPro" id="IPR003593">
    <property type="entry name" value="AAA+_ATPase"/>
</dbReference>
<dbReference type="Pfam" id="PF00005">
    <property type="entry name" value="ABC_tran"/>
    <property type="match status" value="1"/>
</dbReference>
<evidence type="ECO:0000313" key="6">
    <source>
        <dbReference type="Proteomes" id="UP000013165"/>
    </source>
</evidence>
<evidence type="ECO:0000259" key="4">
    <source>
        <dbReference type="PROSITE" id="PS50893"/>
    </source>
</evidence>
<dbReference type="InterPro" id="IPR017911">
    <property type="entry name" value="MacB-like_ATP-bd"/>
</dbReference>
<dbReference type="HOGENOM" id="CLU_000604_1_22_6"/>
<dbReference type="SUPFAM" id="SSF52540">
    <property type="entry name" value="P-loop containing nucleoside triphosphate hydrolases"/>
    <property type="match status" value="1"/>
</dbReference>
<dbReference type="GO" id="GO:0016887">
    <property type="term" value="F:ATP hydrolysis activity"/>
    <property type="evidence" value="ECO:0007669"/>
    <property type="project" value="InterPro"/>
</dbReference>
<dbReference type="eggNOG" id="COG1136">
    <property type="taxonomic scope" value="Bacteria"/>
</dbReference>
<dbReference type="Proteomes" id="UP000013165">
    <property type="component" value="Unassembled WGS sequence"/>
</dbReference>
<dbReference type="STRING" id="626887.J057_02925"/>
<protein>
    <submittedName>
        <fullName evidence="5">ABC transporter ATP-binding protein</fullName>
    </submittedName>
</protein>
<accession>N6W262</accession>
<dbReference type="InterPro" id="IPR015854">
    <property type="entry name" value="ABC_transpr_LolD-like"/>
</dbReference>
<evidence type="ECO:0000256" key="2">
    <source>
        <dbReference type="ARBA" id="ARBA00022741"/>
    </source>
</evidence>
<dbReference type="OrthoDB" id="9801477at2"/>
<dbReference type="SMART" id="SM00382">
    <property type="entry name" value="AAA"/>
    <property type="match status" value="1"/>
</dbReference>
<dbReference type="GO" id="GO:0022857">
    <property type="term" value="F:transmembrane transporter activity"/>
    <property type="evidence" value="ECO:0007669"/>
    <property type="project" value="TreeGrafter"/>
</dbReference>
<dbReference type="PROSITE" id="PS50893">
    <property type="entry name" value="ABC_TRANSPORTER_2"/>
    <property type="match status" value="1"/>
</dbReference>
<dbReference type="GO" id="GO:0005524">
    <property type="term" value="F:ATP binding"/>
    <property type="evidence" value="ECO:0007669"/>
    <property type="project" value="UniProtKB-KW"/>
</dbReference>
<evidence type="ECO:0000256" key="1">
    <source>
        <dbReference type="ARBA" id="ARBA00022448"/>
    </source>
</evidence>
<feature type="domain" description="ABC transporter" evidence="4">
    <location>
        <begin position="44"/>
        <end position="256"/>
    </location>
</feature>
<gene>
    <name evidence="5" type="ORF">J057_02925</name>
</gene>
<organism evidence="5 6">
    <name type="scientific">Marinobacter nanhaiticus D15-8W</name>
    <dbReference type="NCBI Taxonomy" id="626887"/>
    <lineage>
        <taxon>Bacteria</taxon>
        <taxon>Pseudomonadati</taxon>
        <taxon>Pseudomonadota</taxon>
        <taxon>Gammaproteobacteria</taxon>
        <taxon>Pseudomonadales</taxon>
        <taxon>Marinobacteraceae</taxon>
        <taxon>Marinobacter</taxon>
    </lineage>
</organism>
<evidence type="ECO:0000313" key="5">
    <source>
        <dbReference type="EMBL" id="ENO16625.2"/>
    </source>
</evidence>
<dbReference type="InterPro" id="IPR003439">
    <property type="entry name" value="ABC_transporter-like_ATP-bd"/>
</dbReference>
<proteinExistence type="predicted"/>
<reference evidence="5 6" key="1">
    <citation type="journal article" date="2013" name="Genome Announc.">
        <title>Genome Sequence of the Polycyclic Aromatic Hydrocarbon-Degrading Bacterium Strain Marinobacter nanhaiticus D15-8WT.</title>
        <authorList>
            <person name="Cui Z."/>
            <person name="Gao W."/>
            <person name="Li Q."/>
            <person name="Xu G."/>
            <person name="Zheng L."/>
        </authorList>
    </citation>
    <scope>NUCLEOTIDE SEQUENCE [LARGE SCALE GENOMIC DNA]</scope>
    <source>
        <strain evidence="5 6">D15-8W</strain>
    </source>
</reference>
<keyword evidence="6" id="KW-1185">Reference proteome</keyword>
<dbReference type="AlphaFoldDB" id="N6W262"/>
<dbReference type="InterPro" id="IPR027417">
    <property type="entry name" value="P-loop_NTPase"/>
</dbReference>
<sequence>MCSWVPSRTGTRSPTICRNTRSWNAPTIPISNGPQGDCVTGTVVRVGNLHKHFRSGGETVAVFDGLDLMLESGASLALMGRSGSGKSTLLNVLSGLENWDQGDLQLFGESMSVGDARRWSDLRRQRIATVFQEANLMPAMTLIENVQLRAGLAGRSEIDAQGWLQRLGVGDLANRYPDQVSGGQRQRAALAMAFAMQPELLLADEPTGSLDSHTADDVADVLFEFQREQGCPMILATHDPRLAERCDRIFRLGGEA</sequence>
<dbReference type="PANTHER" id="PTHR24220:SF659">
    <property type="entry name" value="TRANSPORTER, PUTATIVE-RELATED"/>
    <property type="match status" value="1"/>
</dbReference>
<dbReference type="PANTHER" id="PTHR24220">
    <property type="entry name" value="IMPORT ATP-BINDING PROTEIN"/>
    <property type="match status" value="1"/>
</dbReference>
<name>N6W262_9GAMM</name>
<keyword evidence="3 5" id="KW-0067">ATP-binding</keyword>
<dbReference type="EMBL" id="APLQ01000010">
    <property type="protein sequence ID" value="ENO16625.2"/>
    <property type="molecule type" value="Genomic_DNA"/>
</dbReference>
<evidence type="ECO:0000256" key="3">
    <source>
        <dbReference type="ARBA" id="ARBA00022840"/>
    </source>
</evidence>